<dbReference type="SUPFAM" id="SSF52172">
    <property type="entry name" value="CheY-like"/>
    <property type="match status" value="1"/>
</dbReference>
<feature type="modified residue" description="4-aspartylphosphate" evidence="8">
    <location>
        <position position="52"/>
    </location>
</feature>
<evidence type="ECO:0000256" key="3">
    <source>
        <dbReference type="ARBA" id="ARBA00023012"/>
    </source>
</evidence>
<dbReference type="Proteomes" id="UP000019109">
    <property type="component" value="Unassembled WGS sequence"/>
</dbReference>
<dbReference type="InterPro" id="IPR001789">
    <property type="entry name" value="Sig_transdc_resp-reg_receiver"/>
</dbReference>
<dbReference type="InterPro" id="IPR011006">
    <property type="entry name" value="CheY-like_superfamily"/>
</dbReference>
<dbReference type="AlphaFoldDB" id="W4VB99"/>
<dbReference type="CDD" id="cd17574">
    <property type="entry name" value="REC_OmpR"/>
    <property type="match status" value="1"/>
</dbReference>
<sequence>MRKILIVEDDESIGELLRDYLEINGFSVDVCTNGVEGLNSIKNGEYDLLILDIMLPGMNGYEILKRIRDEKDIPVLIVSAKKEEFDKIHGLKLGADDYITKPFSRGNLWQG</sequence>
<dbReference type="SMART" id="SM00448">
    <property type="entry name" value="REC"/>
    <property type="match status" value="1"/>
</dbReference>
<dbReference type="FunFam" id="3.40.50.2300:FF:000001">
    <property type="entry name" value="DNA-binding response regulator PhoB"/>
    <property type="match status" value="1"/>
</dbReference>
<dbReference type="EMBL" id="BAVR01000071">
    <property type="protein sequence ID" value="GAE90441.1"/>
    <property type="molecule type" value="Genomic_DNA"/>
</dbReference>
<evidence type="ECO:0000313" key="10">
    <source>
        <dbReference type="EMBL" id="GAE90441.1"/>
    </source>
</evidence>
<keyword evidence="3" id="KW-0902">Two-component regulatory system</keyword>
<dbReference type="GO" id="GO:0032993">
    <property type="term" value="C:protein-DNA complex"/>
    <property type="evidence" value="ECO:0007669"/>
    <property type="project" value="TreeGrafter"/>
</dbReference>
<evidence type="ECO:0000256" key="7">
    <source>
        <dbReference type="ARBA" id="ARBA00024867"/>
    </source>
</evidence>
<feature type="domain" description="Response regulatory" evidence="9">
    <location>
        <begin position="3"/>
        <end position="111"/>
    </location>
</feature>
<evidence type="ECO:0000256" key="8">
    <source>
        <dbReference type="PROSITE-ProRule" id="PRU00169"/>
    </source>
</evidence>
<evidence type="ECO:0000256" key="1">
    <source>
        <dbReference type="ARBA" id="ARBA00018672"/>
    </source>
</evidence>
<evidence type="ECO:0000256" key="2">
    <source>
        <dbReference type="ARBA" id="ARBA00022553"/>
    </source>
</evidence>
<dbReference type="GO" id="GO:0006355">
    <property type="term" value="P:regulation of DNA-templated transcription"/>
    <property type="evidence" value="ECO:0007669"/>
    <property type="project" value="TreeGrafter"/>
</dbReference>
<dbReference type="GO" id="GO:0000976">
    <property type="term" value="F:transcription cis-regulatory region binding"/>
    <property type="evidence" value="ECO:0007669"/>
    <property type="project" value="TreeGrafter"/>
</dbReference>
<dbReference type="PANTHER" id="PTHR48111:SF26">
    <property type="entry name" value="STAGE 0 SPORULATION PROTEIN A HOMOLOG"/>
    <property type="match status" value="1"/>
</dbReference>
<comment type="function">
    <text evidence="7">May play the central regulatory role in sporulation. It may be an element of the effector pathway responsible for the activation of sporulation genes in response to nutritional stress. Spo0A may act in concert with spo0H (a sigma factor) to control the expression of some genes that are critical to the sporulation process.</text>
</comment>
<organism evidence="10 11">
    <name type="scientific">Acetivibrio straminisolvens JCM 21531</name>
    <dbReference type="NCBI Taxonomy" id="1294263"/>
    <lineage>
        <taxon>Bacteria</taxon>
        <taxon>Bacillati</taxon>
        <taxon>Bacillota</taxon>
        <taxon>Clostridia</taxon>
        <taxon>Eubacteriales</taxon>
        <taxon>Oscillospiraceae</taxon>
        <taxon>Acetivibrio</taxon>
    </lineage>
</organism>
<accession>W4VB99</accession>
<keyword evidence="11" id="KW-1185">Reference proteome</keyword>
<dbReference type="Pfam" id="PF00072">
    <property type="entry name" value="Response_reg"/>
    <property type="match status" value="1"/>
</dbReference>
<dbReference type="Gene3D" id="3.40.50.2300">
    <property type="match status" value="1"/>
</dbReference>
<keyword evidence="6" id="KW-0804">Transcription</keyword>
<comment type="caution">
    <text evidence="10">The sequence shown here is derived from an EMBL/GenBank/DDBJ whole genome shotgun (WGS) entry which is preliminary data.</text>
</comment>
<proteinExistence type="predicted"/>
<evidence type="ECO:0000256" key="4">
    <source>
        <dbReference type="ARBA" id="ARBA00023015"/>
    </source>
</evidence>
<keyword evidence="5" id="KW-0238">DNA-binding</keyword>
<dbReference type="STRING" id="1294263.JCM21531_4055"/>
<keyword evidence="2 8" id="KW-0597">Phosphoprotein</keyword>
<dbReference type="GO" id="GO:0000156">
    <property type="term" value="F:phosphorelay response regulator activity"/>
    <property type="evidence" value="ECO:0007669"/>
    <property type="project" value="TreeGrafter"/>
</dbReference>
<evidence type="ECO:0000259" key="9">
    <source>
        <dbReference type="PROSITE" id="PS50110"/>
    </source>
</evidence>
<dbReference type="InterPro" id="IPR039420">
    <property type="entry name" value="WalR-like"/>
</dbReference>
<evidence type="ECO:0000313" key="11">
    <source>
        <dbReference type="Proteomes" id="UP000019109"/>
    </source>
</evidence>
<dbReference type="PROSITE" id="PS50110">
    <property type="entry name" value="RESPONSE_REGULATORY"/>
    <property type="match status" value="1"/>
</dbReference>
<evidence type="ECO:0000256" key="6">
    <source>
        <dbReference type="ARBA" id="ARBA00023163"/>
    </source>
</evidence>
<protein>
    <recommendedName>
        <fullName evidence="1">Stage 0 sporulation protein A homolog</fullName>
    </recommendedName>
</protein>
<reference evidence="10" key="1">
    <citation type="journal article" date="2014" name="Genome Announc.">
        <title>Draft Genome Sequence of Clostridium straminisolvens Strain JCM 21531T, Isolated from a Cellulose-Degrading Bacterial Community.</title>
        <authorList>
            <person name="Yuki M."/>
            <person name="Oshima K."/>
            <person name="Suda W."/>
            <person name="Sakamoto M."/>
            <person name="Kitamura K."/>
            <person name="Iida T."/>
            <person name="Hattori M."/>
            <person name="Ohkuma M."/>
        </authorList>
    </citation>
    <scope>NUCLEOTIDE SEQUENCE [LARGE SCALE GENOMIC DNA]</scope>
    <source>
        <strain evidence="10">JCM 21531</strain>
    </source>
</reference>
<dbReference type="PANTHER" id="PTHR48111">
    <property type="entry name" value="REGULATOR OF RPOS"/>
    <property type="match status" value="1"/>
</dbReference>
<gene>
    <name evidence="10" type="ORF">JCM21531_4055</name>
</gene>
<keyword evidence="4" id="KW-0805">Transcription regulation</keyword>
<dbReference type="GO" id="GO:0005829">
    <property type="term" value="C:cytosol"/>
    <property type="evidence" value="ECO:0007669"/>
    <property type="project" value="TreeGrafter"/>
</dbReference>
<evidence type="ECO:0000256" key="5">
    <source>
        <dbReference type="ARBA" id="ARBA00023125"/>
    </source>
</evidence>
<name>W4VB99_9FIRM</name>